<dbReference type="InterPro" id="IPR001452">
    <property type="entry name" value="SH3_domain"/>
</dbReference>
<dbReference type="PRINTS" id="PR00452">
    <property type="entry name" value="SH3DOMAIN"/>
</dbReference>
<protein>
    <submittedName>
        <fullName evidence="7">SH3 domain protein</fullName>
    </submittedName>
</protein>
<dbReference type="InterPro" id="IPR036028">
    <property type="entry name" value="SH3-like_dom_sf"/>
</dbReference>
<dbReference type="Pfam" id="PF14604">
    <property type="entry name" value="SH3_9"/>
    <property type="match status" value="1"/>
</dbReference>
<dbReference type="PRINTS" id="PR00401">
    <property type="entry name" value="SH2DOMAIN"/>
</dbReference>
<dbReference type="CDD" id="cd09941">
    <property type="entry name" value="SH2_Grb2_like"/>
    <property type="match status" value="1"/>
</dbReference>
<dbReference type="AlphaFoldDB" id="A0A1S8X1E9"/>
<keyword evidence="2 3" id="KW-0727">SH2 domain</keyword>
<dbReference type="InterPro" id="IPR036860">
    <property type="entry name" value="SH2_dom_sf"/>
</dbReference>
<keyword evidence="8" id="KW-1185">Reference proteome</keyword>
<dbReference type="Gene3D" id="2.30.30.40">
    <property type="entry name" value="SH3 Domains"/>
    <property type="match status" value="2"/>
</dbReference>
<dbReference type="Pfam" id="PF00018">
    <property type="entry name" value="SH3_1"/>
    <property type="match status" value="1"/>
</dbReference>
<dbReference type="SMART" id="SM00326">
    <property type="entry name" value="SH3"/>
    <property type="match status" value="2"/>
</dbReference>
<dbReference type="SMART" id="SM00252">
    <property type="entry name" value="SH2"/>
    <property type="match status" value="1"/>
</dbReference>
<dbReference type="PROSITE" id="PS50001">
    <property type="entry name" value="SH2"/>
    <property type="match status" value="1"/>
</dbReference>
<dbReference type="FunFam" id="2.30.30.40:FF:000072">
    <property type="entry name" value="Unconventional Myosin IB"/>
    <property type="match status" value="1"/>
</dbReference>
<sequence length="245" mass="28054">MEADAIYDFVAKADDELSFKKGSFLKVLCVEDDPNWYLTEQGGRTGLVPCNYIAMRPHDWYVRHCSRMEAEERLLEVNPATDQYLQPDGAFLLRQSEAGGKGFSLSVKQGSEVLHFKVLQDDGGKYFFWLSKFDSINQLIDHHRTTSISRTRPLLLVDRVPSKTFSTSGREHGIQRVIARFDFAAEDSEELSFHRGDVIEVTGHENENWWRGRLPGGQTGLFPSNYVDLLPSFTREVVEELNEFQ</sequence>
<dbReference type="CDD" id="cd00174">
    <property type="entry name" value="SH3"/>
    <property type="match status" value="1"/>
</dbReference>
<dbReference type="Proteomes" id="UP000243686">
    <property type="component" value="Unassembled WGS sequence"/>
</dbReference>
<dbReference type="InterPro" id="IPR043539">
    <property type="entry name" value="Grb2-like"/>
</dbReference>
<dbReference type="CDD" id="cd11804">
    <property type="entry name" value="SH3_GRB2_like_N"/>
    <property type="match status" value="1"/>
</dbReference>
<evidence type="ECO:0000259" key="5">
    <source>
        <dbReference type="PROSITE" id="PS50001"/>
    </source>
</evidence>
<dbReference type="Gene3D" id="3.30.505.10">
    <property type="entry name" value="SH2 domain"/>
    <property type="match status" value="1"/>
</dbReference>
<accession>A0A1S8X1E9</accession>
<dbReference type="SUPFAM" id="SSF55550">
    <property type="entry name" value="SH2 domain"/>
    <property type="match status" value="1"/>
</dbReference>
<keyword evidence="1 4" id="KW-0728">SH3 domain</keyword>
<dbReference type="EMBL" id="KV892625">
    <property type="protein sequence ID" value="OON20461.1"/>
    <property type="molecule type" value="Genomic_DNA"/>
</dbReference>
<dbReference type="SUPFAM" id="SSF50044">
    <property type="entry name" value="SH3-domain"/>
    <property type="match status" value="2"/>
</dbReference>
<feature type="domain" description="SH3" evidence="6">
    <location>
        <begin position="172"/>
        <end position="232"/>
    </location>
</feature>
<evidence type="ECO:0000256" key="2">
    <source>
        <dbReference type="ARBA" id="ARBA00022999"/>
    </source>
</evidence>
<feature type="non-terminal residue" evidence="7">
    <location>
        <position position="245"/>
    </location>
</feature>
<evidence type="ECO:0000259" key="6">
    <source>
        <dbReference type="PROSITE" id="PS50002"/>
    </source>
</evidence>
<proteinExistence type="predicted"/>
<evidence type="ECO:0000256" key="4">
    <source>
        <dbReference type="PROSITE-ProRule" id="PRU00192"/>
    </source>
</evidence>
<name>A0A1S8X1E9_OPIVI</name>
<reference evidence="7 8" key="1">
    <citation type="submission" date="2015-03" db="EMBL/GenBank/DDBJ databases">
        <title>Draft genome of the nematode, Opisthorchis viverrini.</title>
        <authorList>
            <person name="Mitreva M."/>
        </authorList>
    </citation>
    <scope>NUCLEOTIDE SEQUENCE [LARGE SCALE GENOMIC DNA]</scope>
    <source>
        <strain evidence="7">Khon Kaen</strain>
    </source>
</reference>
<gene>
    <name evidence="7" type="ORF">X801_03657</name>
</gene>
<evidence type="ECO:0000313" key="8">
    <source>
        <dbReference type="Proteomes" id="UP000243686"/>
    </source>
</evidence>
<evidence type="ECO:0000256" key="1">
    <source>
        <dbReference type="ARBA" id="ARBA00022443"/>
    </source>
</evidence>
<dbReference type="PROSITE" id="PS50002">
    <property type="entry name" value="SH3"/>
    <property type="match status" value="2"/>
</dbReference>
<evidence type="ECO:0000313" key="7">
    <source>
        <dbReference type="EMBL" id="OON20461.1"/>
    </source>
</evidence>
<feature type="domain" description="SH3" evidence="6">
    <location>
        <begin position="1"/>
        <end position="58"/>
    </location>
</feature>
<evidence type="ECO:0000256" key="3">
    <source>
        <dbReference type="PROSITE-ProRule" id="PRU00191"/>
    </source>
</evidence>
<dbReference type="Pfam" id="PF00017">
    <property type="entry name" value="SH2"/>
    <property type="match status" value="1"/>
</dbReference>
<dbReference type="InterPro" id="IPR000980">
    <property type="entry name" value="SH2"/>
</dbReference>
<dbReference type="PANTHER" id="PTHR46037">
    <property type="entry name" value="PROTEIN ENHANCER OF SEVENLESS 2B"/>
    <property type="match status" value="1"/>
</dbReference>
<dbReference type="PRINTS" id="PR00499">
    <property type="entry name" value="P67PHOX"/>
</dbReference>
<feature type="domain" description="SH2" evidence="5">
    <location>
        <begin position="60"/>
        <end position="160"/>
    </location>
</feature>
<organism evidence="7 8">
    <name type="scientific">Opisthorchis viverrini</name>
    <name type="common">Southeast Asian liver fluke</name>
    <dbReference type="NCBI Taxonomy" id="6198"/>
    <lineage>
        <taxon>Eukaryota</taxon>
        <taxon>Metazoa</taxon>
        <taxon>Spiralia</taxon>
        <taxon>Lophotrochozoa</taxon>
        <taxon>Platyhelminthes</taxon>
        <taxon>Trematoda</taxon>
        <taxon>Digenea</taxon>
        <taxon>Opisthorchiida</taxon>
        <taxon>Opisthorchiata</taxon>
        <taxon>Opisthorchiidae</taxon>
        <taxon>Opisthorchis</taxon>
    </lineage>
</organism>